<gene>
    <name evidence="1" type="ORF">LRP49_15495</name>
</gene>
<protein>
    <recommendedName>
        <fullName evidence="3">Photosynthesis system II assembly factor Ycf48/Hcf136-like domain-containing protein</fullName>
    </recommendedName>
</protein>
<dbReference type="SUPFAM" id="SSF110296">
    <property type="entry name" value="Oligoxyloglucan reducing end-specific cellobiohydrolase"/>
    <property type="match status" value="1"/>
</dbReference>
<dbReference type="RefSeq" id="WP_274143211.1">
    <property type="nucleotide sequence ID" value="NZ_JAJUBB010000011.1"/>
</dbReference>
<keyword evidence="2" id="KW-1185">Reference proteome</keyword>
<organism evidence="1 2">
    <name type="scientific">Enterovibrio qingdaonensis</name>
    <dbReference type="NCBI Taxonomy" id="2899818"/>
    <lineage>
        <taxon>Bacteria</taxon>
        <taxon>Pseudomonadati</taxon>
        <taxon>Pseudomonadota</taxon>
        <taxon>Gammaproteobacteria</taxon>
        <taxon>Vibrionales</taxon>
        <taxon>Vibrionaceae</taxon>
        <taxon>Enterovibrio</taxon>
    </lineage>
</organism>
<proteinExistence type="predicted"/>
<name>A0ABT5QNL0_9GAMM</name>
<evidence type="ECO:0000313" key="1">
    <source>
        <dbReference type="EMBL" id="MDD1782576.1"/>
    </source>
</evidence>
<sequence>MLCLTYDFIKHHSHAISSINDINHLIVALDELGVNCDEEVRLLDIIVELIDNIDDFGLPVFEHTITLNCQSDVIPIAYLLDNISGVGFNSLYYLSEQYEKIIDILSVDALAKAEAREEFISKFFGNTFQGLTCCYRIRDLIQEFIGGSLHAITLYQREFLLEEQNEMLEHEESKNIEPISFDMTHPIISSHTFFDDPDTTQEQCVDYIRLFSLCVESENEIPHAAKEFLALLADKAASSQALNDMLAFVDSPYKYHELLPKLTALLDNEDKAYTWVMDAFYFQTLCNRPLENQSMKKLIDALPIPKFKIDFPHMRALLTIDGAQQVREIIQSIITKTNGWKNIVHYRSIDFSECFIEHQNLLQKAHSDAHNLSSEVMSVSFKSLDYLHFFEDDFTLVAKMASKARSSAYFIGRKSATSSLNDIRKKAYNFLEAQRSLLSKTNDLLAEWNIAALPQHSSISASNYDLDNSASNTHWASEFDHGINEMESALESFSSACSLGLEQIDFFCNGEFKTSALDIRKQKSRETQERIEEEKASKKTVPLTIDNQPHNLSILWHTIETPPCHPEDIQHIETNGEIWLIVDSSGQLYRSNNGTDWVDVSFNTCESTSSINAITHVNGTWLIFTGYNNQVLFSHDGESWTSGSSPVDKNVFGKHLTQNLFFFKDKWLWHIKERVEYTYTDKGLLFNTKETSSYEKSTLYCANSLTDTWVEWEDSFHFPTGTLVNRIQSLPDTHCLIAFCEYDWYYSRKNAHINTEPFVSYLNLSRKWRDCSWYSDKKNVKDPIITRINDSFMCFYDGHCLTSKKGYEWVETDLSFQVERTFASTHCHFFVSGNSVWVTNNGVTAKEICLENGQWNNITGNSSVLLGLFHPNTHETFLRLGKIILQPA</sequence>
<reference evidence="1" key="1">
    <citation type="submission" date="2021-12" db="EMBL/GenBank/DDBJ databases">
        <title>Enterovibrio ZSDZ35 sp. nov. and Enterovibrio ZSDZ42 sp. nov., isolated from coastal seawater in Qingdao.</title>
        <authorList>
            <person name="Zhang P."/>
        </authorList>
    </citation>
    <scope>NUCLEOTIDE SEQUENCE</scope>
    <source>
        <strain evidence="1">ZSDZ35</strain>
    </source>
</reference>
<evidence type="ECO:0008006" key="3">
    <source>
        <dbReference type="Google" id="ProtNLM"/>
    </source>
</evidence>
<dbReference type="EMBL" id="JAJUBB010000011">
    <property type="protein sequence ID" value="MDD1782576.1"/>
    <property type="molecule type" value="Genomic_DNA"/>
</dbReference>
<evidence type="ECO:0000313" key="2">
    <source>
        <dbReference type="Proteomes" id="UP001149821"/>
    </source>
</evidence>
<accession>A0ABT5QNL0</accession>
<comment type="caution">
    <text evidence="1">The sequence shown here is derived from an EMBL/GenBank/DDBJ whole genome shotgun (WGS) entry which is preliminary data.</text>
</comment>
<dbReference type="Proteomes" id="UP001149821">
    <property type="component" value="Unassembled WGS sequence"/>
</dbReference>